<evidence type="ECO:0000313" key="7">
    <source>
        <dbReference type="EMBL" id="KNZ58016.1"/>
    </source>
</evidence>
<protein>
    <submittedName>
        <fullName evidence="7">Uncharacterized protein</fullName>
    </submittedName>
</protein>
<comment type="subcellular location">
    <subcellularLocation>
        <location evidence="1">Membrane</location>
        <topology evidence="1">Multi-pass membrane protein</topology>
    </subcellularLocation>
</comment>
<dbReference type="PANTHER" id="PTHR43791:SF36">
    <property type="entry name" value="TRANSPORTER, PUTATIVE (AFU_ORTHOLOGUE AFUA_6G08340)-RELATED"/>
    <property type="match status" value="1"/>
</dbReference>
<comment type="caution">
    <text evidence="7">The sequence shown here is derived from an EMBL/GenBank/DDBJ whole genome shotgun (WGS) entry which is preliminary data.</text>
</comment>
<dbReference type="GO" id="GO:0022857">
    <property type="term" value="F:transmembrane transporter activity"/>
    <property type="evidence" value="ECO:0007669"/>
    <property type="project" value="TreeGrafter"/>
</dbReference>
<dbReference type="PANTHER" id="PTHR43791">
    <property type="entry name" value="PERMEASE-RELATED"/>
    <property type="match status" value="1"/>
</dbReference>
<keyword evidence="2" id="KW-0813">Transport</keyword>
<sequence length="646" mass="71712">MPSGASLGRCRFNSSAHPITIEITSFQHAPSPVSANNPEAISLTASPYRNPFKAQRPFTAESDNRTVCLELPEQADDTFQKKYPSVPSPADEDQGIEAILHSEQNNPNGGGGSEPRSTPYPTTRRLDLIILPLTSLIYLSDYVQRSNIGNAAAYGLKFYALGNSHLCYALVLSGFSLTYLSFSIGAIIMIPRSESPKGLLLCAVLLTSIATITIGFASNFGTIFIFCHRCGRSDCGQEHGDILLVNVSLIYPYRDGEKNVVFHRLDRFGWGVSLGFILKIVERNLCVDTRLASSNRKGRIGDFCKLKKLDSRNEIAHNGVKRFFIEGAQGIVLALACLFYLPSSIIKKRPETTSQVQIHTQGSLSEINSITLESHMLDYKLVLKALRDPCLWISSFSYGCVNLSVGSLTGYLPLIVQSSAIATVDRLAILGCVCSNVSNCQCIRPCWSPKYFYHYDVRCRQRWMGAFARIQYRMGEIFRNIFGCCRNCKSTFLILPILPYSFVSEIVPFNDAVHSADSPINSQLILSWTLSNCIMLGLRGNSDLSVWCRILMQTLGQALTVFSHFIFEAHDKDFPRTRLGYFINLVGNASAVIAVSCLAAFYYYKNSKNASQLALTNDMQKCLIFVSVFLLTCTKAKLEDFSGYQP</sequence>
<proteinExistence type="predicted"/>
<dbReference type="STRING" id="27349.A0A0L6VB44"/>
<keyword evidence="8" id="KW-1185">Reference proteome</keyword>
<evidence type="ECO:0000256" key="1">
    <source>
        <dbReference type="ARBA" id="ARBA00004141"/>
    </source>
</evidence>
<evidence type="ECO:0000313" key="8">
    <source>
        <dbReference type="Proteomes" id="UP000037035"/>
    </source>
</evidence>
<feature type="transmembrane region" description="Helical" evidence="6">
    <location>
        <begin position="579"/>
        <end position="604"/>
    </location>
</feature>
<feature type="transmembrane region" description="Helical" evidence="6">
    <location>
        <begin position="168"/>
        <end position="190"/>
    </location>
</feature>
<evidence type="ECO:0000256" key="3">
    <source>
        <dbReference type="ARBA" id="ARBA00022692"/>
    </source>
</evidence>
<dbReference type="AlphaFoldDB" id="A0A0L6VB44"/>
<feature type="transmembrane region" description="Helical" evidence="6">
    <location>
        <begin position="546"/>
        <end position="567"/>
    </location>
</feature>
<evidence type="ECO:0000256" key="6">
    <source>
        <dbReference type="SAM" id="Phobius"/>
    </source>
</evidence>
<evidence type="ECO:0000256" key="5">
    <source>
        <dbReference type="ARBA" id="ARBA00023136"/>
    </source>
</evidence>
<evidence type="ECO:0000256" key="2">
    <source>
        <dbReference type="ARBA" id="ARBA00022448"/>
    </source>
</evidence>
<dbReference type="InterPro" id="IPR036259">
    <property type="entry name" value="MFS_trans_sf"/>
</dbReference>
<keyword evidence="4 6" id="KW-1133">Transmembrane helix</keyword>
<dbReference type="SUPFAM" id="SSF103473">
    <property type="entry name" value="MFS general substrate transporter"/>
    <property type="match status" value="2"/>
</dbReference>
<dbReference type="OrthoDB" id="2497222at2759"/>
<evidence type="ECO:0000256" key="4">
    <source>
        <dbReference type="ARBA" id="ARBA00022989"/>
    </source>
</evidence>
<dbReference type="Gene3D" id="1.20.1250.20">
    <property type="entry name" value="MFS general substrate transporter like domains"/>
    <property type="match status" value="1"/>
</dbReference>
<dbReference type="GO" id="GO:0016020">
    <property type="term" value="C:membrane"/>
    <property type="evidence" value="ECO:0007669"/>
    <property type="project" value="UniProtKB-SubCell"/>
</dbReference>
<keyword evidence="5 6" id="KW-0472">Membrane</keyword>
<dbReference type="Proteomes" id="UP000037035">
    <property type="component" value="Unassembled WGS sequence"/>
</dbReference>
<organism evidence="7 8">
    <name type="scientific">Puccinia sorghi</name>
    <dbReference type="NCBI Taxonomy" id="27349"/>
    <lineage>
        <taxon>Eukaryota</taxon>
        <taxon>Fungi</taxon>
        <taxon>Dikarya</taxon>
        <taxon>Basidiomycota</taxon>
        <taxon>Pucciniomycotina</taxon>
        <taxon>Pucciniomycetes</taxon>
        <taxon>Pucciniales</taxon>
        <taxon>Pucciniaceae</taxon>
        <taxon>Puccinia</taxon>
    </lineage>
</organism>
<dbReference type="VEuPathDB" id="FungiDB:VP01_2015g2"/>
<name>A0A0L6VB44_9BASI</name>
<dbReference type="EMBL" id="LAVV01006855">
    <property type="protein sequence ID" value="KNZ58016.1"/>
    <property type="molecule type" value="Genomic_DNA"/>
</dbReference>
<keyword evidence="3 6" id="KW-0812">Transmembrane</keyword>
<accession>A0A0L6VB44</accession>
<feature type="transmembrane region" description="Helical" evidence="6">
    <location>
        <begin position="199"/>
        <end position="226"/>
    </location>
</feature>
<gene>
    <name evidence="7" type="ORF">VP01_2015g2</name>
</gene>
<reference evidence="7 8" key="1">
    <citation type="submission" date="2015-08" db="EMBL/GenBank/DDBJ databases">
        <title>Next Generation Sequencing and Analysis of the Genome of Puccinia sorghi L Schw, the Causal Agent of Maize Common Rust.</title>
        <authorList>
            <person name="Rochi L."/>
            <person name="Burguener G."/>
            <person name="Darino M."/>
            <person name="Turjanski A."/>
            <person name="Kreff E."/>
            <person name="Dieguez M.J."/>
            <person name="Sacco F."/>
        </authorList>
    </citation>
    <scope>NUCLEOTIDE SEQUENCE [LARGE SCALE GENOMIC DNA]</scope>
    <source>
        <strain evidence="7 8">RO10H11247</strain>
    </source>
</reference>